<feature type="transmembrane region" description="Helical" evidence="6">
    <location>
        <begin position="659"/>
        <end position="680"/>
    </location>
</feature>
<protein>
    <recommendedName>
        <fullName evidence="7">SSD domain-containing protein</fullName>
    </recommendedName>
</protein>
<dbReference type="AlphaFoldDB" id="A0A1Y5FDR4"/>
<feature type="transmembrane region" description="Helical" evidence="6">
    <location>
        <begin position="633"/>
        <end position="653"/>
    </location>
</feature>
<feature type="transmembrane region" description="Helical" evidence="6">
    <location>
        <begin position="275"/>
        <end position="299"/>
    </location>
</feature>
<evidence type="ECO:0000259" key="7">
    <source>
        <dbReference type="PROSITE" id="PS50156"/>
    </source>
</evidence>
<gene>
    <name evidence="8" type="ORF">A9Q84_10400</name>
</gene>
<feature type="transmembrane region" description="Helical" evidence="6">
    <location>
        <begin position="408"/>
        <end position="425"/>
    </location>
</feature>
<dbReference type="InterPro" id="IPR004869">
    <property type="entry name" value="MMPL_dom"/>
</dbReference>
<dbReference type="EMBL" id="MAAO01000006">
    <property type="protein sequence ID" value="OUR96742.1"/>
    <property type="molecule type" value="Genomic_DNA"/>
</dbReference>
<feature type="domain" description="SSD" evidence="7">
    <location>
        <begin position="251"/>
        <end position="373"/>
    </location>
</feature>
<dbReference type="InterPro" id="IPR050545">
    <property type="entry name" value="Mycobact_MmpL"/>
</dbReference>
<feature type="transmembrane region" description="Helical" evidence="6">
    <location>
        <begin position="224"/>
        <end position="241"/>
    </location>
</feature>
<evidence type="ECO:0000256" key="3">
    <source>
        <dbReference type="ARBA" id="ARBA00022692"/>
    </source>
</evidence>
<comment type="caution">
    <text evidence="8">The sequence shown here is derived from an EMBL/GenBank/DDBJ whole genome shotgun (WGS) entry which is preliminary data.</text>
</comment>
<evidence type="ECO:0000256" key="6">
    <source>
        <dbReference type="SAM" id="Phobius"/>
    </source>
</evidence>
<feature type="transmembrane region" description="Helical" evidence="6">
    <location>
        <begin position="602"/>
        <end position="626"/>
    </location>
</feature>
<feature type="transmembrane region" description="Helical" evidence="6">
    <location>
        <begin position="350"/>
        <end position="374"/>
    </location>
</feature>
<dbReference type="PROSITE" id="PS50156">
    <property type="entry name" value="SSD"/>
    <property type="match status" value="2"/>
</dbReference>
<dbReference type="GO" id="GO:0022857">
    <property type="term" value="F:transmembrane transporter activity"/>
    <property type="evidence" value="ECO:0007669"/>
    <property type="project" value="InterPro"/>
</dbReference>
<evidence type="ECO:0000313" key="9">
    <source>
        <dbReference type="Proteomes" id="UP000196531"/>
    </source>
</evidence>
<evidence type="ECO:0000256" key="1">
    <source>
        <dbReference type="ARBA" id="ARBA00004651"/>
    </source>
</evidence>
<comment type="subcellular location">
    <subcellularLocation>
        <location evidence="1">Cell membrane</location>
        <topology evidence="1">Multi-pass membrane protein</topology>
    </subcellularLocation>
</comment>
<feature type="transmembrane region" description="Helical" evidence="6">
    <location>
        <begin position="733"/>
        <end position="760"/>
    </location>
</feature>
<dbReference type="PANTHER" id="PTHR33406">
    <property type="entry name" value="MEMBRANE PROTEIN MJ1562-RELATED"/>
    <property type="match status" value="1"/>
</dbReference>
<dbReference type="InterPro" id="IPR001036">
    <property type="entry name" value="Acrflvin-R"/>
</dbReference>
<feature type="transmembrane region" description="Helical" evidence="6">
    <location>
        <begin position="700"/>
        <end position="727"/>
    </location>
</feature>
<keyword evidence="3 6" id="KW-0812">Transmembrane</keyword>
<sequence length="763" mass="85955">MKFTKSLTNYLINNPWKNIFIGILVTLALAPGLTKLKSDFTYRIWFRDSEPLIKTYDNFQAKFGNDDLVNIIIHSPDGVFDQESIALIREFTENMWLIPDVISVDSITNYQWTYAEEDDITIEDFIPEDSTNEFLLKRREQALNDKILPDYLINRKATVTNIYAKIRPHFTGAPDDKLIVLKTRELIKKLKAKLPKGDKHEVYMNGSLDINNSFREVSEHDVKTIFPIVFAIIFLFLIYTFKRFVGIFLPVVVILTTIVGTFGFAGYIGIKFNNLIAMVPIILTAIAIADSVHVLVSYFQYRSLGHDDLEGTKFAFQKNIKPTFLTSISTTIGFLSCATSDLIPLRDMGLLAAFGTMLAWFFTMVFIAPTLTLVKVKWEKDAGLPDSQTEVKVANKVIDFVAKYRHPVFWGTIILSALFVWIGSLNEVNSNPYGYFTKDVPISISNDFTLENLGGFYGPQIVINTGVTDGIKDPDFLKRVDRYQAWLQEKEYVSRVTSIVEIVKSMNKSMHGDREEYYRIPDNRKTIAELLFLYTISLPQGKDLNDRMTINMDSMRMAILWTTQASKLSLKRMKMFEEKSKDFGLDAHVTGKIPIYQNMTTFVVHSFFSSISLALVGIAILLIIIFKSFKLGILSMLPNIIPLGFGAGIMTLLDKPIDVGTALVGSVCLGIVVDDTIHFLSNFNHCQKKGMGTKESLKFVLGSTGPALFWTTAILALGFGALMFANFVPNTNFGILTALVLTIALIIDLIFLPALLLIIAKDE</sequence>
<organism evidence="8 9">
    <name type="scientific">Halobacteriovorax marinus</name>
    <dbReference type="NCBI Taxonomy" id="97084"/>
    <lineage>
        <taxon>Bacteria</taxon>
        <taxon>Pseudomonadati</taxon>
        <taxon>Bdellovibrionota</taxon>
        <taxon>Bacteriovoracia</taxon>
        <taxon>Bacteriovoracales</taxon>
        <taxon>Halobacteriovoraceae</taxon>
        <taxon>Halobacteriovorax</taxon>
    </lineage>
</organism>
<dbReference type="Pfam" id="PF03176">
    <property type="entry name" value="MMPL"/>
    <property type="match status" value="2"/>
</dbReference>
<reference evidence="9" key="1">
    <citation type="journal article" date="2017" name="Proc. Natl. Acad. Sci. U.S.A.">
        <title>Simulation of Deepwater Horizon oil plume reveals substrate specialization within a complex community of hydrocarbon-degraders.</title>
        <authorList>
            <person name="Hu P."/>
            <person name="Dubinsky E.A."/>
            <person name="Probst A.J."/>
            <person name="Wang J."/>
            <person name="Sieber C.M.K."/>
            <person name="Tom L.M."/>
            <person name="Gardinali P."/>
            <person name="Banfield J.F."/>
            <person name="Atlas R.M."/>
            <person name="Andersen G.L."/>
        </authorList>
    </citation>
    <scope>NUCLEOTIDE SEQUENCE [LARGE SCALE GENOMIC DNA]</scope>
</reference>
<dbReference type="GO" id="GO:0005886">
    <property type="term" value="C:plasma membrane"/>
    <property type="evidence" value="ECO:0007669"/>
    <property type="project" value="UniProtKB-SubCell"/>
</dbReference>
<proteinExistence type="predicted"/>
<keyword evidence="4 6" id="KW-1133">Transmembrane helix</keyword>
<keyword evidence="5 6" id="KW-0472">Membrane</keyword>
<name>A0A1Y5FDR4_9BACT</name>
<dbReference type="Proteomes" id="UP000196531">
    <property type="component" value="Unassembled WGS sequence"/>
</dbReference>
<evidence type="ECO:0000256" key="2">
    <source>
        <dbReference type="ARBA" id="ARBA00022475"/>
    </source>
</evidence>
<evidence type="ECO:0000313" key="8">
    <source>
        <dbReference type="EMBL" id="OUR96742.1"/>
    </source>
</evidence>
<feature type="domain" description="SSD" evidence="7">
    <location>
        <begin position="631"/>
        <end position="758"/>
    </location>
</feature>
<dbReference type="Gene3D" id="1.20.1640.10">
    <property type="entry name" value="Multidrug efflux transporter AcrB transmembrane domain"/>
    <property type="match status" value="2"/>
</dbReference>
<evidence type="ECO:0000256" key="4">
    <source>
        <dbReference type="ARBA" id="ARBA00022989"/>
    </source>
</evidence>
<keyword evidence="2" id="KW-1003">Cell membrane</keyword>
<dbReference type="PANTHER" id="PTHR33406:SF12">
    <property type="entry name" value="BLR2997 PROTEIN"/>
    <property type="match status" value="1"/>
</dbReference>
<dbReference type="SUPFAM" id="SSF82866">
    <property type="entry name" value="Multidrug efflux transporter AcrB transmembrane domain"/>
    <property type="match status" value="2"/>
</dbReference>
<evidence type="ECO:0000256" key="5">
    <source>
        <dbReference type="ARBA" id="ARBA00023136"/>
    </source>
</evidence>
<accession>A0A1Y5FDR4</accession>
<feature type="transmembrane region" description="Helical" evidence="6">
    <location>
        <begin position="247"/>
        <end position="268"/>
    </location>
</feature>
<dbReference type="InterPro" id="IPR000731">
    <property type="entry name" value="SSD"/>
</dbReference>
<dbReference type="PRINTS" id="PR00702">
    <property type="entry name" value="ACRIFLAVINRP"/>
</dbReference>
<feature type="transmembrane region" description="Helical" evidence="6">
    <location>
        <begin position="16"/>
        <end position="34"/>
    </location>
</feature>